<comment type="caution">
    <text evidence="1">The sequence shown here is derived from an EMBL/GenBank/DDBJ whole genome shotgun (WGS) entry which is preliminary data.</text>
</comment>
<evidence type="ECO:0000313" key="2">
    <source>
        <dbReference type="Proteomes" id="UP000003688"/>
    </source>
</evidence>
<dbReference type="AlphaFoldDB" id="B9XKG6"/>
<organism evidence="1 2">
    <name type="scientific">Pedosphaera parvula (strain Ellin514)</name>
    <dbReference type="NCBI Taxonomy" id="320771"/>
    <lineage>
        <taxon>Bacteria</taxon>
        <taxon>Pseudomonadati</taxon>
        <taxon>Verrucomicrobiota</taxon>
        <taxon>Pedosphaerae</taxon>
        <taxon>Pedosphaerales</taxon>
        <taxon>Pedosphaeraceae</taxon>
        <taxon>Pedosphaera</taxon>
    </lineage>
</organism>
<reference evidence="1 2" key="1">
    <citation type="journal article" date="2011" name="J. Bacteriol.">
        <title>Genome sequence of 'Pedosphaera parvula' Ellin514, an aerobic Verrucomicrobial isolate from pasture soil.</title>
        <authorList>
            <person name="Kant R."/>
            <person name="van Passel M.W."/>
            <person name="Sangwan P."/>
            <person name="Palva A."/>
            <person name="Lucas S."/>
            <person name="Copeland A."/>
            <person name="Lapidus A."/>
            <person name="Glavina Del Rio T."/>
            <person name="Dalin E."/>
            <person name="Tice H."/>
            <person name="Bruce D."/>
            <person name="Goodwin L."/>
            <person name="Pitluck S."/>
            <person name="Chertkov O."/>
            <person name="Larimer F.W."/>
            <person name="Land M.L."/>
            <person name="Hauser L."/>
            <person name="Brettin T.S."/>
            <person name="Detter J.C."/>
            <person name="Han S."/>
            <person name="de Vos W.M."/>
            <person name="Janssen P.H."/>
            <person name="Smidt H."/>
        </authorList>
    </citation>
    <scope>NUCLEOTIDE SEQUENCE [LARGE SCALE GENOMIC DNA]</scope>
    <source>
        <strain evidence="1 2">Ellin514</strain>
    </source>
</reference>
<keyword evidence="2" id="KW-1185">Reference proteome</keyword>
<accession>B9XKG6</accession>
<name>B9XKG6_PEDPL</name>
<dbReference type="Gene3D" id="1.25.40.10">
    <property type="entry name" value="Tetratricopeptide repeat domain"/>
    <property type="match status" value="1"/>
</dbReference>
<dbReference type="OrthoDB" id="370997at2"/>
<dbReference type="RefSeq" id="WP_007416309.1">
    <property type="nucleotide sequence ID" value="NZ_ABOX02000025.1"/>
</dbReference>
<protein>
    <recommendedName>
        <fullName evidence="3">TPR repeat-containing protein</fullName>
    </recommendedName>
</protein>
<evidence type="ECO:0000313" key="1">
    <source>
        <dbReference type="EMBL" id="EEF59636.1"/>
    </source>
</evidence>
<dbReference type="STRING" id="320771.Cflav_PD2625"/>
<dbReference type="SUPFAM" id="SSF48452">
    <property type="entry name" value="TPR-like"/>
    <property type="match status" value="1"/>
</dbReference>
<evidence type="ECO:0008006" key="3">
    <source>
        <dbReference type="Google" id="ProtNLM"/>
    </source>
</evidence>
<proteinExistence type="predicted"/>
<dbReference type="EMBL" id="ABOX02000025">
    <property type="protein sequence ID" value="EEF59636.1"/>
    <property type="molecule type" value="Genomic_DNA"/>
</dbReference>
<gene>
    <name evidence="1" type="ORF">Cflav_PD2625</name>
</gene>
<dbReference type="InterPro" id="IPR011990">
    <property type="entry name" value="TPR-like_helical_dom_sf"/>
</dbReference>
<dbReference type="Proteomes" id="UP000003688">
    <property type="component" value="Unassembled WGS sequence"/>
</dbReference>
<sequence length="291" mass="32423">MLATPNSLGRAPTLKASNVSKTHGLNTIGVCWLLTVCLLNAAFSKNCFAETNSAAIVTEETTADFARRAQTIYEDAKAHYHSSPNDLEAAWQFGRASYDWADYAKSKRQRAEIAQEGIAATQKVVDHQPDLAQGHYYLAMNLGQLAQTKELGALRLVSRMEGEFKTALSLNPDLDYAGPDRNLGLLYHEAPGWPASVGSKSKAKLHLTAAAKRAPQYPENLLNLIEAYLSWGDRSGALRELKVLDQNWDDARKQFTGEQWNSSWVDWKKRREVDARKANDLPRNTSPHEKP</sequence>